<keyword evidence="3" id="KW-0489">Methyltransferase</keyword>
<dbReference type="SUPFAM" id="SSF82199">
    <property type="entry name" value="SET domain"/>
    <property type="match status" value="1"/>
</dbReference>
<protein>
    <submittedName>
        <fullName evidence="3">N-lysine methyltransferase KMT5A-like protein</fullName>
    </submittedName>
</protein>
<evidence type="ECO:0000313" key="2">
    <source>
        <dbReference type="EMBL" id="RXN12599.1"/>
    </source>
</evidence>
<comment type="caution">
    <text evidence="3">The sequence shown here is derived from an EMBL/GenBank/DDBJ whole genome shotgun (WGS) entry which is preliminary data.</text>
</comment>
<keyword evidence="3" id="KW-0808">Transferase</keyword>
<dbReference type="STRING" id="84645.A0A498MLI3"/>
<dbReference type="Gene3D" id="2.170.270.10">
    <property type="entry name" value="SET domain"/>
    <property type="match status" value="1"/>
</dbReference>
<evidence type="ECO:0000313" key="3">
    <source>
        <dbReference type="EMBL" id="RXN21871.1"/>
    </source>
</evidence>
<proteinExistence type="predicted"/>
<evidence type="ECO:0000259" key="1">
    <source>
        <dbReference type="PROSITE" id="PS50280"/>
    </source>
</evidence>
<dbReference type="Pfam" id="PF00856">
    <property type="entry name" value="SET"/>
    <property type="match status" value="1"/>
</dbReference>
<dbReference type="EMBL" id="QBIY01013039">
    <property type="protein sequence ID" value="RXN12599.1"/>
    <property type="molecule type" value="Genomic_DNA"/>
</dbReference>
<dbReference type="EMBL" id="QBIY01012605">
    <property type="protein sequence ID" value="RXN21871.1"/>
    <property type="molecule type" value="Genomic_DNA"/>
</dbReference>
<feature type="domain" description="SET" evidence="1">
    <location>
        <begin position="243"/>
        <end position="370"/>
    </location>
</feature>
<accession>A0A498MLI3</accession>
<evidence type="ECO:0000313" key="4">
    <source>
        <dbReference type="Proteomes" id="UP000290572"/>
    </source>
</evidence>
<dbReference type="GO" id="GO:0008168">
    <property type="term" value="F:methyltransferase activity"/>
    <property type="evidence" value="ECO:0007669"/>
    <property type="project" value="UniProtKB-KW"/>
</dbReference>
<dbReference type="Proteomes" id="UP000290572">
    <property type="component" value="Unassembled WGS sequence"/>
</dbReference>
<dbReference type="GO" id="GO:0032259">
    <property type="term" value="P:methylation"/>
    <property type="evidence" value="ECO:0007669"/>
    <property type="project" value="UniProtKB-KW"/>
</dbReference>
<dbReference type="PANTHER" id="PTHR47306:SF2">
    <property type="entry name" value="CORE-BINDING (CB) DOMAIN-CONTAINING PROTEIN"/>
    <property type="match status" value="1"/>
</dbReference>
<keyword evidence="4" id="KW-1185">Reference proteome</keyword>
<dbReference type="PANTHER" id="PTHR47306">
    <property type="entry name" value="SI:CH211-178J18.4-RELATED"/>
    <property type="match status" value="1"/>
</dbReference>
<dbReference type="AlphaFoldDB" id="A0A498MLI3"/>
<gene>
    <name evidence="3" type="ORF">ROHU_023755</name>
    <name evidence="2" type="ORF">ROHU_029400</name>
</gene>
<reference evidence="3 4" key="1">
    <citation type="submission" date="2018-03" db="EMBL/GenBank/DDBJ databases">
        <title>Draft genome sequence of Rohu Carp (Labeo rohita).</title>
        <authorList>
            <person name="Das P."/>
            <person name="Kushwaha B."/>
            <person name="Joshi C.G."/>
            <person name="Kumar D."/>
            <person name="Nagpure N.S."/>
            <person name="Sahoo L."/>
            <person name="Das S.P."/>
            <person name="Bit A."/>
            <person name="Patnaik S."/>
            <person name="Meher P.K."/>
            <person name="Jayasankar P."/>
            <person name="Koringa P.G."/>
            <person name="Patel N.V."/>
            <person name="Hinsu A.T."/>
            <person name="Kumar R."/>
            <person name="Pandey M."/>
            <person name="Agarwal S."/>
            <person name="Srivastava S."/>
            <person name="Singh M."/>
            <person name="Iquebal M.A."/>
            <person name="Jaiswal S."/>
            <person name="Angadi U.B."/>
            <person name="Kumar N."/>
            <person name="Raza M."/>
            <person name="Shah T.M."/>
            <person name="Rai A."/>
            <person name="Jena J.K."/>
        </authorList>
    </citation>
    <scope>NUCLEOTIDE SEQUENCE [LARGE SCALE GENOMIC DNA]</scope>
    <source>
        <strain evidence="3">DASCIFA01</strain>
        <tissue evidence="3">Testis</tissue>
    </source>
</reference>
<organism evidence="3 4">
    <name type="scientific">Labeo rohita</name>
    <name type="common">Indian major carp</name>
    <name type="synonym">Cyprinus rohita</name>
    <dbReference type="NCBI Taxonomy" id="84645"/>
    <lineage>
        <taxon>Eukaryota</taxon>
        <taxon>Metazoa</taxon>
        <taxon>Chordata</taxon>
        <taxon>Craniata</taxon>
        <taxon>Vertebrata</taxon>
        <taxon>Euteleostomi</taxon>
        <taxon>Actinopterygii</taxon>
        <taxon>Neopterygii</taxon>
        <taxon>Teleostei</taxon>
        <taxon>Ostariophysi</taxon>
        <taxon>Cypriniformes</taxon>
        <taxon>Cyprinidae</taxon>
        <taxon>Labeoninae</taxon>
        <taxon>Labeonini</taxon>
        <taxon>Labeo</taxon>
    </lineage>
</organism>
<sequence>MTVSDWLQQTYIEGNDERTMVEVKECDAFFVMSQEEEAWFDGYYEYLRSAMIKRRHVRCGSDEAEKFFISSSGNPVDNLKKLHDLYCLPSITSNMARSFVHTAMQNCDLTDEEKILRPSEELEPKWMNANAAFSLLKTSHPVTVHRAPPEKAARTHISRKYESHCLSLWCATQRKLRGRLVLDKFGLCQPTENKVHSWIEKQGWMENVPDAAEVMKAWKPPRSIKAPTDSKSIRRMSRRQCWKGLQLMDREGKAPRVVTSRPFACGEVICDFHGQLISRNEGLEIQQNNEAQAGHLFFFTSKNGQVMCLDAHEERCECHPNKTTFGRQIKHSAKRTNLSPRLHFVEDEPVILFMATRDIQTGEEIRYDYGDNRRSYAGDGLDLSPS</sequence>
<dbReference type="InterPro" id="IPR001214">
    <property type="entry name" value="SET_dom"/>
</dbReference>
<name>A0A498MLI3_LABRO</name>
<dbReference type="SMART" id="SM00317">
    <property type="entry name" value="SET"/>
    <property type="match status" value="1"/>
</dbReference>
<dbReference type="PROSITE" id="PS50280">
    <property type="entry name" value="SET"/>
    <property type="match status" value="1"/>
</dbReference>
<dbReference type="InterPro" id="IPR046341">
    <property type="entry name" value="SET_dom_sf"/>
</dbReference>